<comment type="similarity">
    <text evidence="2">Belongs to the EPSP synthase family.</text>
</comment>
<dbReference type="SUPFAM" id="SSF55205">
    <property type="entry name" value="EPT/RTPC-like"/>
    <property type="match status" value="1"/>
</dbReference>
<gene>
    <name evidence="10" type="ORF">HMPREF9134_01320</name>
</gene>
<keyword evidence="6" id="KW-0057">Aromatic amino acid biosynthesis</keyword>
<protein>
    <recommendedName>
        <fullName evidence="3">3-phosphoshikimate 1-carboxyvinyltransferase</fullName>
        <ecNumber evidence="3">2.5.1.19</ecNumber>
    </recommendedName>
    <alternativeName>
        <fullName evidence="7">5-enolpyruvylshikimate-3-phosphate synthase</fullName>
    </alternativeName>
</protein>
<dbReference type="GO" id="GO:0009073">
    <property type="term" value="P:aromatic amino acid family biosynthetic process"/>
    <property type="evidence" value="ECO:0007669"/>
    <property type="project" value="UniProtKB-KW"/>
</dbReference>
<keyword evidence="4" id="KW-0028">Amino-acid biosynthesis</keyword>
<dbReference type="Proteomes" id="UP000010408">
    <property type="component" value="Unassembled WGS sequence"/>
</dbReference>
<keyword evidence="5 10" id="KW-0808">Transferase</keyword>
<comment type="catalytic activity">
    <reaction evidence="8">
        <text>3-phosphoshikimate + phosphoenolpyruvate = 5-O-(1-carboxyvinyl)-3-phosphoshikimate + phosphate</text>
        <dbReference type="Rhea" id="RHEA:21256"/>
        <dbReference type="ChEBI" id="CHEBI:43474"/>
        <dbReference type="ChEBI" id="CHEBI:57701"/>
        <dbReference type="ChEBI" id="CHEBI:58702"/>
        <dbReference type="ChEBI" id="CHEBI:145989"/>
        <dbReference type="EC" id="2.5.1.19"/>
    </reaction>
    <physiologicalReaction direction="left-to-right" evidence="8">
        <dbReference type="Rhea" id="RHEA:21257"/>
    </physiologicalReaction>
</comment>
<evidence type="ECO:0000256" key="4">
    <source>
        <dbReference type="ARBA" id="ARBA00022605"/>
    </source>
</evidence>
<dbReference type="PIRSF" id="PIRSF000505">
    <property type="entry name" value="EPSPS"/>
    <property type="match status" value="1"/>
</dbReference>
<accession>L1NCP7</accession>
<comment type="caution">
    <text evidence="10">The sequence shown here is derived from an EMBL/GenBank/DDBJ whole genome shotgun (WGS) entry which is preliminary data.</text>
</comment>
<dbReference type="UniPathway" id="UPA00053">
    <property type="reaction ID" value="UER00089"/>
</dbReference>
<name>L1NCP7_9PORP</name>
<dbReference type="AlphaFoldDB" id="L1NCP7"/>
<dbReference type="Pfam" id="PF00275">
    <property type="entry name" value="EPSP_synthase"/>
    <property type="match status" value="1"/>
</dbReference>
<dbReference type="InterPro" id="IPR036968">
    <property type="entry name" value="Enolpyruvate_Tfrase_sf"/>
</dbReference>
<dbReference type="STRING" id="1127696.HMPREF9134_01320"/>
<dbReference type="PANTHER" id="PTHR21090:SF5">
    <property type="entry name" value="PENTAFUNCTIONAL AROM POLYPEPTIDE"/>
    <property type="match status" value="1"/>
</dbReference>
<dbReference type="eggNOG" id="COG0128">
    <property type="taxonomic scope" value="Bacteria"/>
</dbReference>
<evidence type="ECO:0000256" key="3">
    <source>
        <dbReference type="ARBA" id="ARBA00012450"/>
    </source>
</evidence>
<organism evidence="10 11">
    <name type="scientific">Porphyromonas catoniae F0037</name>
    <dbReference type="NCBI Taxonomy" id="1127696"/>
    <lineage>
        <taxon>Bacteria</taxon>
        <taxon>Pseudomonadati</taxon>
        <taxon>Bacteroidota</taxon>
        <taxon>Bacteroidia</taxon>
        <taxon>Bacteroidales</taxon>
        <taxon>Porphyromonadaceae</taxon>
        <taxon>Porphyromonas</taxon>
    </lineage>
</organism>
<dbReference type="GO" id="GO:0003866">
    <property type="term" value="F:3-phosphoshikimate 1-carboxyvinyltransferase activity"/>
    <property type="evidence" value="ECO:0007669"/>
    <property type="project" value="UniProtKB-EC"/>
</dbReference>
<dbReference type="EC" id="2.5.1.19" evidence="3"/>
<evidence type="ECO:0000256" key="6">
    <source>
        <dbReference type="ARBA" id="ARBA00023141"/>
    </source>
</evidence>
<dbReference type="InterPro" id="IPR001986">
    <property type="entry name" value="Enolpyruvate_Tfrase_dom"/>
</dbReference>
<feature type="domain" description="Enolpyruvate transferase" evidence="9">
    <location>
        <begin position="73"/>
        <end position="431"/>
    </location>
</feature>
<proteinExistence type="inferred from homology"/>
<comment type="pathway">
    <text evidence="1">Metabolic intermediate biosynthesis; chorismate biosynthesis; chorismate from D-erythrose 4-phosphate and phosphoenolpyruvate: step 6/7.</text>
</comment>
<dbReference type="Gene3D" id="3.65.10.10">
    <property type="entry name" value="Enolpyruvate transferase domain"/>
    <property type="match status" value="2"/>
</dbReference>
<evidence type="ECO:0000256" key="7">
    <source>
        <dbReference type="ARBA" id="ARBA00030046"/>
    </source>
</evidence>
<dbReference type="InterPro" id="IPR006264">
    <property type="entry name" value="EPSP_synthase"/>
</dbReference>
<evidence type="ECO:0000256" key="1">
    <source>
        <dbReference type="ARBA" id="ARBA00004811"/>
    </source>
</evidence>
<dbReference type="GO" id="GO:0009423">
    <property type="term" value="P:chorismate biosynthetic process"/>
    <property type="evidence" value="ECO:0007669"/>
    <property type="project" value="UniProtKB-UniPathway"/>
</dbReference>
<sequence length="440" mass="48187">MPPSLLITSTLASGEAPQPFTWHLPPSKSLLARQLVLASLEGRPLPTDLDSREDLPQDIHVLLSALRSEAEGASVISVGESGTAMRFMTAYLSAKATRSLRLEGTARQHERPIAPLVEAMRQLGAKIHYLERVGYPPLSIEPAVLHGGRVTLDASHSSQYLSALLLLAPILQERVEISLTHPLVSAPYALMTQAVLQGAGYPWVTREDGAFTYYPVDRVEAEQLPQLPLVEEADWSAASYAYALISLLPIGTECRLPRLILPSAQGDSLYLPSLFEALGVTTEVGDGVVRLRKVCLPQQKSFHAHLSSCPDLVPALVTALVGNDVAFRIEGIGHLRIKESDRLGALASEFLKLHIPLCVEADVLSWDRQQLTASTASLISSSRPFHPPQIDPHQDHRIAMALALMAVRVKQLCIYNPSCIKKSFPSYWEQLGEILHVQMQ</sequence>
<evidence type="ECO:0000313" key="10">
    <source>
        <dbReference type="EMBL" id="EKY00972.1"/>
    </source>
</evidence>
<dbReference type="InterPro" id="IPR013792">
    <property type="entry name" value="RNA3'P_cycl/enolpyr_Trfase_a/b"/>
</dbReference>
<dbReference type="PATRIC" id="fig|1127696.3.peg.1192"/>
<dbReference type="EMBL" id="AMEQ01000035">
    <property type="protein sequence ID" value="EKY00972.1"/>
    <property type="molecule type" value="Genomic_DNA"/>
</dbReference>
<reference evidence="10 11" key="1">
    <citation type="submission" date="2012-05" db="EMBL/GenBank/DDBJ databases">
        <authorList>
            <person name="Weinstock G."/>
            <person name="Sodergren E."/>
            <person name="Lobos E.A."/>
            <person name="Fulton L."/>
            <person name="Fulton R."/>
            <person name="Courtney L."/>
            <person name="Fronick C."/>
            <person name="O'Laughlin M."/>
            <person name="Godfrey J."/>
            <person name="Wilson R.M."/>
            <person name="Miner T."/>
            <person name="Farmer C."/>
            <person name="Delehaunty K."/>
            <person name="Cordes M."/>
            <person name="Minx P."/>
            <person name="Tomlinson C."/>
            <person name="Chen J."/>
            <person name="Wollam A."/>
            <person name="Pepin K.H."/>
            <person name="Bhonagiri V."/>
            <person name="Zhang X."/>
            <person name="Suruliraj S."/>
            <person name="Warren W."/>
            <person name="Mitreva M."/>
            <person name="Mardis E.R."/>
            <person name="Wilson R.K."/>
        </authorList>
    </citation>
    <scope>NUCLEOTIDE SEQUENCE [LARGE SCALE GENOMIC DNA]</scope>
    <source>
        <strain evidence="10 11">F0037</strain>
    </source>
</reference>
<dbReference type="GO" id="GO:0008652">
    <property type="term" value="P:amino acid biosynthetic process"/>
    <property type="evidence" value="ECO:0007669"/>
    <property type="project" value="UniProtKB-KW"/>
</dbReference>
<evidence type="ECO:0000256" key="5">
    <source>
        <dbReference type="ARBA" id="ARBA00022679"/>
    </source>
</evidence>
<evidence type="ECO:0000256" key="8">
    <source>
        <dbReference type="ARBA" id="ARBA00044633"/>
    </source>
</evidence>
<dbReference type="RefSeq" id="WP_005467391.1">
    <property type="nucleotide sequence ID" value="NZ_KB291031.1"/>
</dbReference>
<evidence type="ECO:0000313" key="11">
    <source>
        <dbReference type="Proteomes" id="UP000010408"/>
    </source>
</evidence>
<dbReference type="PANTHER" id="PTHR21090">
    <property type="entry name" value="AROM/DEHYDROQUINATE SYNTHASE"/>
    <property type="match status" value="1"/>
</dbReference>
<evidence type="ECO:0000256" key="2">
    <source>
        <dbReference type="ARBA" id="ARBA00009948"/>
    </source>
</evidence>
<dbReference type="HOGENOM" id="CLU_024321_0_0_10"/>
<evidence type="ECO:0000259" key="9">
    <source>
        <dbReference type="Pfam" id="PF00275"/>
    </source>
</evidence>